<dbReference type="AlphaFoldDB" id="A0A409X5Z0"/>
<feature type="region of interest" description="Disordered" evidence="1">
    <location>
        <begin position="45"/>
        <end position="78"/>
    </location>
</feature>
<organism evidence="2 3">
    <name type="scientific">Panaeolus cyanescens</name>
    <dbReference type="NCBI Taxonomy" id="181874"/>
    <lineage>
        <taxon>Eukaryota</taxon>
        <taxon>Fungi</taxon>
        <taxon>Dikarya</taxon>
        <taxon>Basidiomycota</taxon>
        <taxon>Agaricomycotina</taxon>
        <taxon>Agaricomycetes</taxon>
        <taxon>Agaricomycetidae</taxon>
        <taxon>Agaricales</taxon>
        <taxon>Agaricineae</taxon>
        <taxon>Galeropsidaceae</taxon>
        <taxon>Panaeolus</taxon>
    </lineage>
</organism>
<dbReference type="EMBL" id="NHTK01004558">
    <property type="protein sequence ID" value="PPQ86114.1"/>
    <property type="molecule type" value="Genomic_DNA"/>
</dbReference>
<evidence type="ECO:0000256" key="1">
    <source>
        <dbReference type="SAM" id="MobiDB-lite"/>
    </source>
</evidence>
<gene>
    <name evidence="2" type="ORF">CVT24_011982</name>
</gene>
<feature type="compositionally biased region" description="Low complexity" evidence="1">
    <location>
        <begin position="437"/>
        <end position="448"/>
    </location>
</feature>
<sequence length="463" mass="51288">MENHSMFRKVFMRAALDYRRSIVHRLRSTTAAAIFIRVFNPPANPKPNPYSHSSKSKSKGRKNVKSAVFDDPSTATEPTTLNIPGKKQPVILQSLYLASFKQRSSVPFFKEILSLFPEDKDRNNTFPRLLFEGHKVYDTNLIFMVDALALVIRTILFGQMSLILDHKPSKNSNGFKWGVKGVTPSMIAFAAIVSIYIHSDDTNLGSEYGNVTNYPYHKMYMSYRKFILKGFRVAPNRFKDLIAFYNSQVFVYGDPHMGLGTSHSDDDENDEHDVLNNIQPDSDSEELQEGDDDEDGGFGEGVSFLEPADNITIDFVLKEMERPQDVNQAEQDGDEERAENEDILDAEQIAPIKLRIPPVHSIQSSLLLSSNNPEGNPEPSNRKAVHWSPSTTSTVGADTVSNAPSTQQLPVSKKSQKSTKAKKQSDGFEAGMAGDRAAATSTSSNSAAGGAGKRRTTRAKASK</sequence>
<reference evidence="2 3" key="1">
    <citation type="journal article" date="2018" name="Evol. Lett.">
        <title>Horizontal gene cluster transfer increased hallucinogenic mushroom diversity.</title>
        <authorList>
            <person name="Reynolds H.T."/>
            <person name="Vijayakumar V."/>
            <person name="Gluck-Thaler E."/>
            <person name="Korotkin H.B."/>
            <person name="Matheny P.B."/>
            <person name="Slot J.C."/>
        </authorList>
    </citation>
    <scope>NUCLEOTIDE SEQUENCE [LARGE SCALE GENOMIC DNA]</scope>
    <source>
        <strain evidence="2 3">2629</strain>
    </source>
</reference>
<feature type="compositionally biased region" description="Acidic residues" evidence="1">
    <location>
        <begin position="282"/>
        <end position="297"/>
    </location>
</feature>
<feature type="compositionally biased region" description="Basic residues" evidence="1">
    <location>
        <begin position="54"/>
        <end position="64"/>
    </location>
</feature>
<evidence type="ECO:0000313" key="3">
    <source>
        <dbReference type="Proteomes" id="UP000284842"/>
    </source>
</evidence>
<protein>
    <submittedName>
        <fullName evidence="2">Uncharacterized protein</fullName>
    </submittedName>
</protein>
<evidence type="ECO:0000313" key="2">
    <source>
        <dbReference type="EMBL" id="PPQ86114.1"/>
    </source>
</evidence>
<proteinExistence type="predicted"/>
<feature type="compositionally biased region" description="Low complexity" evidence="1">
    <location>
        <begin position="366"/>
        <end position="379"/>
    </location>
</feature>
<dbReference type="Pfam" id="PF20414">
    <property type="entry name" value="DUF6698"/>
    <property type="match status" value="1"/>
</dbReference>
<feature type="compositionally biased region" description="Polar residues" evidence="1">
    <location>
        <begin position="388"/>
        <end position="410"/>
    </location>
</feature>
<comment type="caution">
    <text evidence="2">The sequence shown here is derived from an EMBL/GenBank/DDBJ whole genome shotgun (WGS) entry which is preliminary data.</text>
</comment>
<feature type="compositionally biased region" description="Basic residues" evidence="1">
    <location>
        <begin position="452"/>
        <end position="463"/>
    </location>
</feature>
<keyword evidence="3" id="KW-1185">Reference proteome</keyword>
<dbReference type="OrthoDB" id="3231188at2759"/>
<dbReference type="STRING" id="181874.A0A409X5Z0"/>
<feature type="region of interest" description="Disordered" evidence="1">
    <location>
        <begin position="260"/>
        <end position="304"/>
    </location>
</feature>
<dbReference type="InParanoid" id="A0A409X5Z0"/>
<feature type="region of interest" description="Disordered" evidence="1">
    <location>
        <begin position="366"/>
        <end position="463"/>
    </location>
</feature>
<dbReference type="InterPro" id="IPR046521">
    <property type="entry name" value="DUF6698"/>
</dbReference>
<dbReference type="Proteomes" id="UP000284842">
    <property type="component" value="Unassembled WGS sequence"/>
</dbReference>
<accession>A0A409X5Z0</accession>
<name>A0A409X5Z0_9AGAR</name>